<dbReference type="PROSITE" id="PS50836">
    <property type="entry name" value="DOMON"/>
    <property type="match status" value="1"/>
</dbReference>
<protein>
    <submittedName>
        <fullName evidence="4 5">DOMON domain-containing protein</fullName>
    </submittedName>
</protein>
<dbReference type="CDD" id="cd09631">
    <property type="entry name" value="DOMON_DOH"/>
    <property type="match status" value="1"/>
</dbReference>
<dbReference type="InterPro" id="IPR005018">
    <property type="entry name" value="DOMON_domain"/>
</dbReference>
<name>A0A915C0D9_PARUN</name>
<reference evidence="4 5" key="1">
    <citation type="submission" date="2022-11" db="UniProtKB">
        <authorList>
            <consortium name="WormBaseParasite"/>
        </authorList>
    </citation>
    <scope>IDENTIFICATION</scope>
</reference>
<accession>A0A915C0D9</accession>
<feature type="signal peptide" evidence="1">
    <location>
        <begin position="1"/>
        <end position="17"/>
    </location>
</feature>
<dbReference type="InterPro" id="IPR045266">
    <property type="entry name" value="DOH_DOMON"/>
</dbReference>
<evidence type="ECO:0000313" key="5">
    <source>
        <dbReference type="WBParaSite" id="PgR072X_g017_t02"/>
    </source>
</evidence>
<dbReference type="WBParaSite" id="PgR072X_g017_t02">
    <property type="protein sequence ID" value="PgR072X_g017_t02"/>
    <property type="gene ID" value="PgR072X_g017"/>
</dbReference>
<dbReference type="PANTHER" id="PTHR36516">
    <property type="entry name" value="PROTEIN CBG04168-RELATED"/>
    <property type="match status" value="1"/>
</dbReference>
<dbReference type="Proteomes" id="UP000887569">
    <property type="component" value="Unplaced"/>
</dbReference>
<keyword evidence="3" id="KW-1185">Reference proteome</keyword>
<evidence type="ECO:0000256" key="1">
    <source>
        <dbReference type="SAM" id="SignalP"/>
    </source>
</evidence>
<feature type="chain" id="PRO_5041150460" evidence="1">
    <location>
        <begin position="18"/>
        <end position="176"/>
    </location>
</feature>
<dbReference type="PANTHER" id="PTHR36516:SF6">
    <property type="entry name" value="DOMON DOMAIN-CONTAINING PROTEIN"/>
    <property type="match status" value="1"/>
</dbReference>
<evidence type="ECO:0000313" key="4">
    <source>
        <dbReference type="WBParaSite" id="PgR072X_g017_t01"/>
    </source>
</evidence>
<proteinExistence type="predicted"/>
<organism evidence="3 5">
    <name type="scientific">Parascaris univalens</name>
    <name type="common">Nematode worm</name>
    <dbReference type="NCBI Taxonomy" id="6257"/>
    <lineage>
        <taxon>Eukaryota</taxon>
        <taxon>Metazoa</taxon>
        <taxon>Ecdysozoa</taxon>
        <taxon>Nematoda</taxon>
        <taxon>Chromadorea</taxon>
        <taxon>Rhabditida</taxon>
        <taxon>Spirurina</taxon>
        <taxon>Ascaridomorpha</taxon>
        <taxon>Ascaridoidea</taxon>
        <taxon>Ascarididae</taxon>
        <taxon>Parascaris</taxon>
    </lineage>
</organism>
<dbReference type="SMART" id="SM00664">
    <property type="entry name" value="DoH"/>
    <property type="match status" value="1"/>
</dbReference>
<evidence type="ECO:0000313" key="3">
    <source>
        <dbReference type="Proteomes" id="UP000887569"/>
    </source>
</evidence>
<feature type="domain" description="DOMON" evidence="2">
    <location>
        <begin position="29"/>
        <end position="149"/>
    </location>
</feature>
<dbReference type="WBParaSite" id="PgR072X_g017_t01">
    <property type="protein sequence ID" value="PgR072X_g017_t01"/>
    <property type="gene ID" value="PgR072X_g017"/>
</dbReference>
<dbReference type="AlphaFoldDB" id="A0A915C0D9"/>
<dbReference type="Pfam" id="PF03351">
    <property type="entry name" value="DOMON"/>
    <property type="match status" value="1"/>
</dbReference>
<sequence length="176" mass="19702">PMMFAFIVMSLLCIKEAQLARSGCSYRFGGYKLEWYLDGMQTVHFQLILSNIPFGAIGWTGVGFGNSMSTGLDVITVRVVGSHVSVNDESVVGYRRPWSDANQNVRMESASFNNGALRLHFSRPLRTNDAFADRNLSGCQPWQFPPTLSRMDPDGLIHVHADTPRMKVICIERCLL</sequence>
<evidence type="ECO:0000259" key="2">
    <source>
        <dbReference type="PROSITE" id="PS50836"/>
    </source>
</evidence>
<keyword evidence="1" id="KW-0732">Signal</keyword>